<dbReference type="RefSeq" id="WP_100990250.1">
    <property type="nucleotide sequence ID" value="NZ_CP025096.1"/>
</dbReference>
<dbReference type="Proteomes" id="UP000232883">
    <property type="component" value="Chromosome"/>
</dbReference>
<reference evidence="1 2" key="1">
    <citation type="submission" date="2017-11" db="EMBL/GenBank/DDBJ databases">
        <title>Taxonomic description and genome sequences of Spirosoma HA7 sp. nov., isolated from pollen microhabitat of Corylus avellana.</title>
        <authorList>
            <person name="Ambika Manirajan B."/>
            <person name="Suarez C."/>
            <person name="Ratering S."/>
            <person name="Geissler-Plaum R."/>
            <person name="Cardinale M."/>
            <person name="Sylvia S."/>
        </authorList>
    </citation>
    <scope>NUCLEOTIDE SEQUENCE [LARGE SCALE GENOMIC DNA]</scope>
    <source>
        <strain evidence="1 2">HA7</strain>
    </source>
</reference>
<accession>A0A2K8Z2Y0</accession>
<dbReference type="KEGG" id="spir:CWM47_21500"/>
<dbReference type="EMBL" id="CP025096">
    <property type="protein sequence ID" value="AUD04184.1"/>
    <property type="molecule type" value="Genomic_DNA"/>
</dbReference>
<proteinExistence type="predicted"/>
<gene>
    <name evidence="1" type="ORF">CWM47_21500</name>
</gene>
<evidence type="ECO:0000313" key="2">
    <source>
        <dbReference type="Proteomes" id="UP000232883"/>
    </source>
</evidence>
<protein>
    <submittedName>
        <fullName evidence="1">Uncharacterized protein</fullName>
    </submittedName>
</protein>
<sequence length="135" mass="15702">MQPLFSAWLIDPYLESVYPIELTDSLSDISRWVGTVEIGFFLHQPSGDRAIMNGDVLTQPPLPPGWQWRETGAVYYGRALWIHVNKTGELMSPELTRYWLVGQLEFIGFRELAEYDTELSDDDDEDWNQFLDEQD</sequence>
<keyword evidence="2" id="KW-1185">Reference proteome</keyword>
<organism evidence="1 2">
    <name type="scientific">Spirosoma pollinicola</name>
    <dbReference type="NCBI Taxonomy" id="2057025"/>
    <lineage>
        <taxon>Bacteria</taxon>
        <taxon>Pseudomonadati</taxon>
        <taxon>Bacteroidota</taxon>
        <taxon>Cytophagia</taxon>
        <taxon>Cytophagales</taxon>
        <taxon>Cytophagaceae</taxon>
        <taxon>Spirosoma</taxon>
    </lineage>
</organism>
<dbReference type="OrthoDB" id="951872at2"/>
<evidence type="ECO:0000313" key="1">
    <source>
        <dbReference type="EMBL" id="AUD04184.1"/>
    </source>
</evidence>
<dbReference type="AlphaFoldDB" id="A0A2K8Z2Y0"/>
<name>A0A2K8Z2Y0_9BACT</name>